<evidence type="ECO:0000256" key="1">
    <source>
        <dbReference type="ARBA" id="ARBA00004123"/>
    </source>
</evidence>
<organism evidence="7 8">
    <name type="scientific">Argiope bruennichi</name>
    <name type="common">Wasp spider</name>
    <name type="synonym">Aranea bruennichi</name>
    <dbReference type="NCBI Taxonomy" id="94029"/>
    <lineage>
        <taxon>Eukaryota</taxon>
        <taxon>Metazoa</taxon>
        <taxon>Ecdysozoa</taxon>
        <taxon>Arthropoda</taxon>
        <taxon>Chelicerata</taxon>
        <taxon>Arachnida</taxon>
        <taxon>Araneae</taxon>
        <taxon>Araneomorphae</taxon>
        <taxon>Entelegynae</taxon>
        <taxon>Araneoidea</taxon>
        <taxon>Araneidae</taxon>
        <taxon>Argiope</taxon>
    </lineage>
</organism>
<feature type="compositionally biased region" description="Basic and acidic residues" evidence="5">
    <location>
        <begin position="233"/>
        <end position="258"/>
    </location>
</feature>
<dbReference type="Pfam" id="PF00250">
    <property type="entry name" value="Forkhead"/>
    <property type="match status" value="1"/>
</dbReference>
<keyword evidence="3 4" id="KW-0539">Nucleus</keyword>
<dbReference type="PROSITE" id="PS00657">
    <property type="entry name" value="FORK_HEAD_1"/>
    <property type="match status" value="1"/>
</dbReference>
<dbReference type="InterPro" id="IPR018122">
    <property type="entry name" value="TF_fork_head_CS_1"/>
</dbReference>
<dbReference type="Gene3D" id="1.10.10.10">
    <property type="entry name" value="Winged helix-like DNA-binding domain superfamily/Winged helix DNA-binding domain"/>
    <property type="match status" value="1"/>
</dbReference>
<reference evidence="7" key="1">
    <citation type="journal article" date="2020" name="bioRxiv">
        <title>Chromosome-level reference genome of the European wasp spider Argiope bruennichi: a resource for studies on range expansion and evolutionary adaptation.</title>
        <authorList>
            <person name="Sheffer M.M."/>
            <person name="Hoppe A."/>
            <person name="Krehenwinkel H."/>
            <person name="Uhl G."/>
            <person name="Kuss A.W."/>
            <person name="Jensen L."/>
            <person name="Jensen C."/>
            <person name="Gillespie R.G."/>
            <person name="Hoff K.J."/>
            <person name="Prost S."/>
        </authorList>
    </citation>
    <scope>NUCLEOTIDE SEQUENCE</scope>
</reference>
<evidence type="ECO:0000313" key="7">
    <source>
        <dbReference type="EMBL" id="KAF8786506.1"/>
    </source>
</evidence>
<gene>
    <name evidence="7" type="ORF">HNY73_008208</name>
</gene>
<dbReference type="EMBL" id="JABXBU010000015">
    <property type="protein sequence ID" value="KAF8786506.1"/>
    <property type="molecule type" value="Genomic_DNA"/>
</dbReference>
<dbReference type="PANTHER" id="PTHR11829:SF380">
    <property type="entry name" value="PROTEIN FORK HEAD"/>
    <property type="match status" value="1"/>
</dbReference>
<dbReference type="GO" id="GO:0030154">
    <property type="term" value="P:cell differentiation"/>
    <property type="evidence" value="ECO:0007669"/>
    <property type="project" value="TreeGrafter"/>
</dbReference>
<comment type="caution">
    <text evidence="7">The sequence shown here is derived from an EMBL/GenBank/DDBJ whole genome shotgun (WGS) entry which is preliminary data.</text>
</comment>
<evidence type="ECO:0000313" key="8">
    <source>
        <dbReference type="Proteomes" id="UP000807504"/>
    </source>
</evidence>
<evidence type="ECO:0000256" key="2">
    <source>
        <dbReference type="ARBA" id="ARBA00023125"/>
    </source>
</evidence>
<dbReference type="AlphaFoldDB" id="A0A8T0F5N0"/>
<dbReference type="InterPro" id="IPR036390">
    <property type="entry name" value="WH_DNA-bd_sf"/>
</dbReference>
<dbReference type="InterPro" id="IPR030456">
    <property type="entry name" value="TF_fork_head_CS_2"/>
</dbReference>
<dbReference type="GO" id="GO:0005634">
    <property type="term" value="C:nucleus"/>
    <property type="evidence" value="ECO:0007669"/>
    <property type="project" value="UniProtKB-SubCell"/>
</dbReference>
<dbReference type="GO" id="GO:0009653">
    <property type="term" value="P:anatomical structure morphogenesis"/>
    <property type="evidence" value="ECO:0007669"/>
    <property type="project" value="TreeGrafter"/>
</dbReference>
<dbReference type="PROSITE" id="PS50039">
    <property type="entry name" value="FORK_HEAD_3"/>
    <property type="match status" value="1"/>
</dbReference>
<keyword evidence="8" id="KW-1185">Reference proteome</keyword>
<dbReference type="SMART" id="SM00339">
    <property type="entry name" value="FH"/>
    <property type="match status" value="1"/>
</dbReference>
<dbReference type="Proteomes" id="UP000807504">
    <property type="component" value="Unassembled WGS sequence"/>
</dbReference>
<dbReference type="InterPro" id="IPR001766">
    <property type="entry name" value="Fork_head_dom"/>
</dbReference>
<comment type="subcellular location">
    <subcellularLocation>
        <location evidence="1 4">Nucleus</location>
    </subcellularLocation>
</comment>
<dbReference type="GO" id="GO:0000981">
    <property type="term" value="F:DNA-binding transcription factor activity, RNA polymerase II-specific"/>
    <property type="evidence" value="ECO:0007669"/>
    <property type="project" value="TreeGrafter"/>
</dbReference>
<dbReference type="FunFam" id="1.10.10.10:FF:000042">
    <property type="entry name" value="hepatocyte nuclear factor 3-beta"/>
    <property type="match status" value="1"/>
</dbReference>
<feature type="region of interest" description="Disordered" evidence="5">
    <location>
        <begin position="220"/>
        <end position="258"/>
    </location>
</feature>
<sequence>MLTHKNFADCATSMPSGNYMNSSAMPVSMNYPTATFGGSLLSHQGLGAVAPPCMTQPMPPMGSITSLNQNGVGCPPDMQSLMPADYTLPNSVDQINMSNFVMAQKMKNDRAFRRSYSASKPPYSYISLITMAINHSPHKMLTLSEIYQFIVDQFPYYRQNQQRWQNSIRHSLSFNDCFVKVPRTPDKPGKGSFWSLHPDSVNMFENGCYLRRQKRFKCDKKEAIRQTQKSHKRTNESPTRTEIEDPLKLNRKESSQKPDEIPQLIPSVINHMQLPPISEAYPQMSQAPVVSTNSMSDNLKNRMDCCKQELSYPSLKYADSCAIPEPQEAGNPQDCMKTFSDYMNLPPLKVEPCNFSATNLPFSINNIISHDPRMDPRNFDIPTTPYSTYGTSYPSSENMSYFHTAPFYTVPQPVTSAL</sequence>
<name>A0A8T0F5N0_ARGBR</name>
<evidence type="ECO:0000256" key="4">
    <source>
        <dbReference type="PROSITE-ProRule" id="PRU00089"/>
    </source>
</evidence>
<dbReference type="InterPro" id="IPR050211">
    <property type="entry name" value="FOX_domain-containing"/>
</dbReference>
<evidence type="ECO:0000256" key="3">
    <source>
        <dbReference type="ARBA" id="ARBA00023242"/>
    </source>
</evidence>
<dbReference type="SUPFAM" id="SSF46785">
    <property type="entry name" value="Winged helix' DNA-binding domain"/>
    <property type="match status" value="1"/>
</dbReference>
<reference evidence="7" key="2">
    <citation type="submission" date="2020-06" db="EMBL/GenBank/DDBJ databases">
        <authorList>
            <person name="Sheffer M."/>
        </authorList>
    </citation>
    <scope>NUCLEOTIDE SEQUENCE</scope>
</reference>
<accession>A0A8T0F5N0</accession>
<proteinExistence type="predicted"/>
<dbReference type="InterPro" id="IPR036388">
    <property type="entry name" value="WH-like_DNA-bd_sf"/>
</dbReference>
<evidence type="ECO:0000259" key="6">
    <source>
        <dbReference type="PROSITE" id="PS50039"/>
    </source>
</evidence>
<feature type="domain" description="Fork-head" evidence="6">
    <location>
        <begin position="120"/>
        <end position="214"/>
    </location>
</feature>
<evidence type="ECO:0000256" key="5">
    <source>
        <dbReference type="SAM" id="MobiDB-lite"/>
    </source>
</evidence>
<feature type="DNA-binding region" description="Fork-head" evidence="4">
    <location>
        <begin position="120"/>
        <end position="214"/>
    </location>
</feature>
<dbReference type="PROSITE" id="PS00658">
    <property type="entry name" value="FORK_HEAD_2"/>
    <property type="match status" value="1"/>
</dbReference>
<dbReference type="PRINTS" id="PR00053">
    <property type="entry name" value="FORKHEAD"/>
</dbReference>
<protein>
    <submittedName>
        <fullName evidence="7">Silk gland factor 1 like protein</fullName>
    </submittedName>
</protein>
<keyword evidence="2 4" id="KW-0238">DNA-binding</keyword>
<dbReference type="PANTHER" id="PTHR11829">
    <property type="entry name" value="FORKHEAD BOX PROTEIN"/>
    <property type="match status" value="1"/>
</dbReference>
<dbReference type="GO" id="GO:0000978">
    <property type="term" value="F:RNA polymerase II cis-regulatory region sequence-specific DNA binding"/>
    <property type="evidence" value="ECO:0007669"/>
    <property type="project" value="TreeGrafter"/>
</dbReference>